<evidence type="ECO:0000256" key="5">
    <source>
        <dbReference type="ARBA" id="ARBA00023136"/>
    </source>
</evidence>
<name>A0A835QUF0_VANPL</name>
<evidence type="ECO:0000256" key="3">
    <source>
        <dbReference type="ARBA" id="ARBA00022692"/>
    </source>
</evidence>
<accession>A0A835QUF0</accession>
<reference evidence="6 7" key="1">
    <citation type="journal article" date="2020" name="Nat. Food">
        <title>A phased Vanilla planifolia genome enables genetic improvement of flavour and production.</title>
        <authorList>
            <person name="Hasing T."/>
            <person name="Tang H."/>
            <person name="Brym M."/>
            <person name="Khazi F."/>
            <person name="Huang T."/>
            <person name="Chambers A.H."/>
        </authorList>
    </citation>
    <scope>NUCLEOTIDE SEQUENCE [LARGE SCALE GENOMIC DNA]</scope>
    <source>
        <tissue evidence="6">Leaf</tissue>
    </source>
</reference>
<evidence type="ECO:0000256" key="1">
    <source>
        <dbReference type="ARBA" id="ARBA00004141"/>
    </source>
</evidence>
<evidence type="ECO:0000256" key="2">
    <source>
        <dbReference type="ARBA" id="ARBA00005982"/>
    </source>
</evidence>
<dbReference type="GO" id="GO:0022857">
    <property type="term" value="F:transmembrane transporter activity"/>
    <property type="evidence" value="ECO:0007669"/>
    <property type="project" value="InterPro"/>
</dbReference>
<dbReference type="PANTHER" id="PTHR11654">
    <property type="entry name" value="OLIGOPEPTIDE TRANSPORTER-RELATED"/>
    <property type="match status" value="1"/>
</dbReference>
<dbReference type="Pfam" id="PF00854">
    <property type="entry name" value="PTR2"/>
    <property type="match status" value="1"/>
</dbReference>
<comment type="similarity">
    <text evidence="2">Belongs to the major facilitator superfamily. Proton-dependent oligopeptide transporter (POT/PTR) (TC 2.A.17) family.</text>
</comment>
<dbReference type="InterPro" id="IPR000109">
    <property type="entry name" value="POT_fam"/>
</dbReference>
<dbReference type="Proteomes" id="UP000639772">
    <property type="component" value="Chromosome 7"/>
</dbReference>
<organism evidence="6 7">
    <name type="scientific">Vanilla planifolia</name>
    <name type="common">Vanilla</name>
    <dbReference type="NCBI Taxonomy" id="51239"/>
    <lineage>
        <taxon>Eukaryota</taxon>
        <taxon>Viridiplantae</taxon>
        <taxon>Streptophyta</taxon>
        <taxon>Embryophyta</taxon>
        <taxon>Tracheophyta</taxon>
        <taxon>Spermatophyta</taxon>
        <taxon>Magnoliopsida</taxon>
        <taxon>Liliopsida</taxon>
        <taxon>Asparagales</taxon>
        <taxon>Orchidaceae</taxon>
        <taxon>Vanilloideae</taxon>
        <taxon>Vanilleae</taxon>
        <taxon>Vanilla</taxon>
    </lineage>
</organism>
<dbReference type="Gene3D" id="1.20.1250.20">
    <property type="entry name" value="MFS general substrate transporter like domains"/>
    <property type="match status" value="1"/>
</dbReference>
<keyword evidence="5" id="KW-0472">Membrane</keyword>
<evidence type="ECO:0000313" key="7">
    <source>
        <dbReference type="Proteomes" id="UP000639772"/>
    </source>
</evidence>
<evidence type="ECO:0000256" key="4">
    <source>
        <dbReference type="ARBA" id="ARBA00022989"/>
    </source>
</evidence>
<sequence>MFIPSIMTSQVNTLFIKQGTTLNRHMGPHFKIPPASLTSFTTLSMLVSIILYDRCFVRLMRAWTGNPRGISLLQRLGVGLVLDGTVMVVASLMEKKRLSVAREHGVVVATEGPFRSPSSFLLPSLC</sequence>
<dbReference type="InterPro" id="IPR036259">
    <property type="entry name" value="MFS_trans_sf"/>
</dbReference>
<dbReference type="EMBL" id="JADCNM010000007">
    <property type="protein sequence ID" value="KAG0474738.1"/>
    <property type="molecule type" value="Genomic_DNA"/>
</dbReference>
<keyword evidence="3" id="KW-0812">Transmembrane</keyword>
<protein>
    <submittedName>
        <fullName evidence="6">Uncharacterized protein</fullName>
    </submittedName>
</protein>
<dbReference type="GO" id="GO:0016020">
    <property type="term" value="C:membrane"/>
    <property type="evidence" value="ECO:0007669"/>
    <property type="project" value="UniProtKB-SubCell"/>
</dbReference>
<comment type="caution">
    <text evidence="6">The sequence shown here is derived from an EMBL/GenBank/DDBJ whole genome shotgun (WGS) entry which is preliminary data.</text>
</comment>
<keyword evidence="4" id="KW-1133">Transmembrane helix</keyword>
<proteinExistence type="inferred from homology"/>
<evidence type="ECO:0000313" key="6">
    <source>
        <dbReference type="EMBL" id="KAG0474738.1"/>
    </source>
</evidence>
<gene>
    <name evidence="6" type="ORF">HPP92_014424</name>
</gene>
<dbReference type="AlphaFoldDB" id="A0A835QUF0"/>
<dbReference type="OrthoDB" id="8904098at2759"/>
<comment type="subcellular location">
    <subcellularLocation>
        <location evidence="1">Membrane</location>
        <topology evidence="1">Multi-pass membrane protein</topology>
    </subcellularLocation>
</comment>